<feature type="compositionally biased region" description="Polar residues" evidence="1">
    <location>
        <begin position="21"/>
        <end position="32"/>
    </location>
</feature>
<gene>
    <name evidence="2" type="ORF">RHSIM_Rhsim08G0005600</name>
</gene>
<organism evidence="2 3">
    <name type="scientific">Rhododendron simsii</name>
    <name type="common">Sims's rhododendron</name>
    <dbReference type="NCBI Taxonomy" id="118357"/>
    <lineage>
        <taxon>Eukaryota</taxon>
        <taxon>Viridiplantae</taxon>
        <taxon>Streptophyta</taxon>
        <taxon>Embryophyta</taxon>
        <taxon>Tracheophyta</taxon>
        <taxon>Spermatophyta</taxon>
        <taxon>Magnoliopsida</taxon>
        <taxon>eudicotyledons</taxon>
        <taxon>Gunneridae</taxon>
        <taxon>Pentapetalae</taxon>
        <taxon>asterids</taxon>
        <taxon>Ericales</taxon>
        <taxon>Ericaceae</taxon>
        <taxon>Ericoideae</taxon>
        <taxon>Rhodoreae</taxon>
        <taxon>Rhododendron</taxon>
    </lineage>
</organism>
<protein>
    <submittedName>
        <fullName evidence="2">Uncharacterized protein</fullName>
    </submittedName>
</protein>
<sequence length="145" mass="16297">MEIISQSQDESREPLFALKAIQSSPSSNQLLANQHKRMSMPQKGTTMAKRTKQSKSGQSNCTESRPPRATERREETWSPVMEGIIPLPPSLTVNAAAPSNAETLQHGKKTMHEKFGDIVDQHIESVLYGPRKMRRLPVFQEICPE</sequence>
<evidence type="ECO:0000256" key="1">
    <source>
        <dbReference type="SAM" id="MobiDB-lite"/>
    </source>
</evidence>
<dbReference type="Proteomes" id="UP000626092">
    <property type="component" value="Unassembled WGS sequence"/>
</dbReference>
<reference evidence="2" key="1">
    <citation type="submission" date="2019-11" db="EMBL/GenBank/DDBJ databases">
        <authorList>
            <person name="Liu Y."/>
            <person name="Hou J."/>
            <person name="Li T.-Q."/>
            <person name="Guan C.-H."/>
            <person name="Wu X."/>
            <person name="Wu H.-Z."/>
            <person name="Ling F."/>
            <person name="Zhang R."/>
            <person name="Shi X.-G."/>
            <person name="Ren J.-P."/>
            <person name="Chen E.-F."/>
            <person name="Sun J.-M."/>
        </authorList>
    </citation>
    <scope>NUCLEOTIDE SEQUENCE</scope>
    <source>
        <strain evidence="2">Adult_tree_wgs_1</strain>
        <tissue evidence="2">Leaves</tissue>
    </source>
</reference>
<evidence type="ECO:0000313" key="2">
    <source>
        <dbReference type="EMBL" id="KAF7135192.1"/>
    </source>
</evidence>
<proteinExistence type="predicted"/>
<dbReference type="OrthoDB" id="1583820at2759"/>
<dbReference type="EMBL" id="WJXA01000008">
    <property type="protein sequence ID" value="KAF7135192.1"/>
    <property type="molecule type" value="Genomic_DNA"/>
</dbReference>
<feature type="compositionally biased region" description="Basic and acidic residues" evidence="1">
    <location>
        <begin position="65"/>
        <end position="76"/>
    </location>
</feature>
<evidence type="ECO:0000313" key="3">
    <source>
        <dbReference type="Proteomes" id="UP000626092"/>
    </source>
</evidence>
<name>A0A834GHL9_RHOSS</name>
<accession>A0A834GHL9</accession>
<comment type="caution">
    <text evidence="2">The sequence shown here is derived from an EMBL/GenBank/DDBJ whole genome shotgun (WGS) entry which is preliminary data.</text>
</comment>
<keyword evidence="3" id="KW-1185">Reference proteome</keyword>
<dbReference type="AlphaFoldDB" id="A0A834GHL9"/>
<feature type="region of interest" description="Disordered" evidence="1">
    <location>
        <begin position="21"/>
        <end position="80"/>
    </location>
</feature>